<dbReference type="Gene3D" id="3.40.50.1820">
    <property type="entry name" value="alpha/beta hydrolase"/>
    <property type="match status" value="1"/>
</dbReference>
<feature type="domain" description="BD-FAE-like" evidence="4">
    <location>
        <begin position="177"/>
        <end position="375"/>
    </location>
</feature>
<sequence length="421" mass="44832">MTTVMTPTVAAQRTPGPAASDSPRRGSRNGRNGPRVSCVAHLSRGLLVVVALLNAALVVLVAAPLPRIPLLVLVAAAVTSWGLVIVPPAVIGLAAGVIAGRRHPWCAAFTVLTGFVALVYGVMPYAAAYRTAQDHGQPLLPTAYFEGVNYAKAPDGDRTRRYARIGERREKLDLWTLPKRDGVRHPAVVWVHGGGWNKGHRGQSPGWNRWFNERGWSVFDIDYRLAPRVTQLDQIGDVKCAVGWVRRHARVYGIDPDRLVLAGSSAGGNLALAAAYTEGDDRVPASCAVRDSSVAGVISLYGPTDMGRLIAGTALRGDPMIPGLMGGSAKAVPARYLLGSPAKLVRTDVPPTLLLHGSADRAVPVAQARELARRLDAAGAPATYVELPWADHCFDVNWGGWGSQIARSAISRFLAIRGESA</sequence>
<keyword evidence="3" id="KW-1133">Transmembrane helix</keyword>
<feature type="compositionally biased region" description="Polar residues" evidence="2">
    <location>
        <begin position="1"/>
        <end position="11"/>
    </location>
</feature>
<protein>
    <recommendedName>
        <fullName evidence="4">BD-FAE-like domain-containing protein</fullName>
    </recommendedName>
</protein>
<dbReference type="PANTHER" id="PTHR48081">
    <property type="entry name" value="AB HYDROLASE SUPERFAMILY PROTEIN C4A8.06C"/>
    <property type="match status" value="1"/>
</dbReference>
<dbReference type="Pfam" id="PF20434">
    <property type="entry name" value="BD-FAE"/>
    <property type="match status" value="1"/>
</dbReference>
<evidence type="ECO:0000256" key="2">
    <source>
        <dbReference type="SAM" id="MobiDB-lite"/>
    </source>
</evidence>
<dbReference type="Proteomes" id="UP001501637">
    <property type="component" value="Unassembled WGS sequence"/>
</dbReference>
<dbReference type="EMBL" id="BAAAUG010000043">
    <property type="protein sequence ID" value="GAA3105392.1"/>
    <property type="molecule type" value="Genomic_DNA"/>
</dbReference>
<feature type="transmembrane region" description="Helical" evidence="3">
    <location>
        <begin position="105"/>
        <end position="127"/>
    </location>
</feature>
<evidence type="ECO:0000313" key="6">
    <source>
        <dbReference type="Proteomes" id="UP001501637"/>
    </source>
</evidence>
<dbReference type="InterPro" id="IPR029058">
    <property type="entry name" value="AB_hydrolase_fold"/>
</dbReference>
<reference evidence="6" key="1">
    <citation type="journal article" date="2019" name="Int. J. Syst. Evol. Microbiol.">
        <title>The Global Catalogue of Microorganisms (GCM) 10K type strain sequencing project: providing services to taxonomists for standard genome sequencing and annotation.</title>
        <authorList>
            <consortium name="The Broad Institute Genomics Platform"/>
            <consortium name="The Broad Institute Genome Sequencing Center for Infectious Disease"/>
            <person name="Wu L."/>
            <person name="Ma J."/>
        </authorList>
    </citation>
    <scope>NUCLEOTIDE SEQUENCE [LARGE SCALE GENOMIC DNA]</scope>
    <source>
        <strain evidence="6">JCM 9092</strain>
    </source>
</reference>
<feature type="transmembrane region" description="Helical" evidence="3">
    <location>
        <begin position="45"/>
        <end position="65"/>
    </location>
</feature>
<evidence type="ECO:0000313" key="5">
    <source>
        <dbReference type="EMBL" id="GAA3105392.1"/>
    </source>
</evidence>
<organism evidence="5 6">
    <name type="scientific">Streptomyces rectiviolaceus</name>
    <dbReference type="NCBI Taxonomy" id="332591"/>
    <lineage>
        <taxon>Bacteria</taxon>
        <taxon>Bacillati</taxon>
        <taxon>Actinomycetota</taxon>
        <taxon>Actinomycetes</taxon>
        <taxon>Kitasatosporales</taxon>
        <taxon>Streptomycetaceae</taxon>
        <taxon>Streptomyces</taxon>
    </lineage>
</organism>
<comment type="caution">
    <text evidence="5">The sequence shown here is derived from an EMBL/GenBank/DDBJ whole genome shotgun (WGS) entry which is preliminary data.</text>
</comment>
<accession>A0ABP6MJ97</accession>
<proteinExistence type="predicted"/>
<keyword evidence="6" id="KW-1185">Reference proteome</keyword>
<keyword evidence="1" id="KW-0378">Hydrolase</keyword>
<evidence type="ECO:0000256" key="1">
    <source>
        <dbReference type="ARBA" id="ARBA00022801"/>
    </source>
</evidence>
<evidence type="ECO:0000259" key="4">
    <source>
        <dbReference type="Pfam" id="PF20434"/>
    </source>
</evidence>
<dbReference type="RefSeq" id="WP_344521458.1">
    <property type="nucleotide sequence ID" value="NZ_BAAAUG010000043.1"/>
</dbReference>
<feature type="transmembrane region" description="Helical" evidence="3">
    <location>
        <begin position="71"/>
        <end position="98"/>
    </location>
</feature>
<keyword evidence="3" id="KW-0472">Membrane</keyword>
<feature type="region of interest" description="Disordered" evidence="2">
    <location>
        <begin position="1"/>
        <end position="33"/>
    </location>
</feature>
<dbReference type="InterPro" id="IPR050300">
    <property type="entry name" value="GDXG_lipolytic_enzyme"/>
</dbReference>
<dbReference type="SUPFAM" id="SSF53474">
    <property type="entry name" value="alpha/beta-Hydrolases"/>
    <property type="match status" value="1"/>
</dbReference>
<gene>
    <name evidence="5" type="ORF">GCM10010449_30540</name>
</gene>
<keyword evidence="3" id="KW-0812">Transmembrane</keyword>
<name>A0ABP6MJ97_9ACTN</name>
<dbReference type="InterPro" id="IPR049492">
    <property type="entry name" value="BD-FAE-like_dom"/>
</dbReference>
<evidence type="ECO:0000256" key="3">
    <source>
        <dbReference type="SAM" id="Phobius"/>
    </source>
</evidence>